<dbReference type="GO" id="GO:0003677">
    <property type="term" value="F:DNA binding"/>
    <property type="evidence" value="ECO:0007669"/>
    <property type="project" value="InterPro"/>
</dbReference>
<dbReference type="EMBL" id="BDJL01000066">
    <property type="protein sequence ID" value="GAV25799.1"/>
    <property type="molecule type" value="Genomic_DNA"/>
</dbReference>
<dbReference type="GO" id="GO:0004803">
    <property type="term" value="F:transposase activity"/>
    <property type="evidence" value="ECO:0007669"/>
    <property type="project" value="InterPro"/>
</dbReference>
<keyword evidence="4" id="KW-1185">Reference proteome</keyword>
<dbReference type="STRING" id="661089.ciss_08370"/>
<organism evidence="3 4">
    <name type="scientific">Carboxydothermus islandicus</name>
    <dbReference type="NCBI Taxonomy" id="661089"/>
    <lineage>
        <taxon>Bacteria</taxon>
        <taxon>Bacillati</taxon>
        <taxon>Bacillota</taxon>
        <taxon>Clostridia</taxon>
        <taxon>Thermoanaerobacterales</taxon>
        <taxon>Thermoanaerobacteraceae</taxon>
        <taxon>Carboxydothermus</taxon>
    </lineage>
</organism>
<sequence length="80" mass="9251">GYKLHLVIDATYELPIAYKVTKASASDIKEGHALLEQMEKRQREILEKAETIAADKGYDDTKLIEKCWDQYKIKPVIDIR</sequence>
<evidence type="ECO:0000259" key="1">
    <source>
        <dbReference type="Pfam" id="PF01609"/>
    </source>
</evidence>
<comment type="caution">
    <text evidence="3">The sequence shown here is derived from an EMBL/GenBank/DDBJ whole genome shotgun (WGS) entry which is preliminary data.</text>
</comment>
<feature type="non-terminal residue" evidence="3">
    <location>
        <position position="80"/>
    </location>
</feature>
<dbReference type="EMBL" id="BDJL01000021">
    <property type="protein sequence ID" value="GAV24904.1"/>
    <property type="molecule type" value="Genomic_DNA"/>
</dbReference>
<dbReference type="GO" id="GO:0006313">
    <property type="term" value="P:DNA transposition"/>
    <property type="evidence" value="ECO:0007669"/>
    <property type="project" value="InterPro"/>
</dbReference>
<proteinExistence type="predicted"/>
<dbReference type="RefSeq" id="WP_143298475.1">
    <property type="nucleotide sequence ID" value="NZ_BDJL01000021.1"/>
</dbReference>
<name>A0A1L8D3Q5_9THEO</name>
<dbReference type="Proteomes" id="UP000187338">
    <property type="component" value="Unassembled WGS sequence"/>
</dbReference>
<evidence type="ECO:0000313" key="2">
    <source>
        <dbReference type="EMBL" id="GAV24904.1"/>
    </source>
</evidence>
<evidence type="ECO:0000313" key="3">
    <source>
        <dbReference type="EMBL" id="GAV25799.1"/>
    </source>
</evidence>
<protein>
    <recommendedName>
        <fullName evidence="1">Transposase IS4-like domain-containing protein</fullName>
    </recommendedName>
</protein>
<dbReference type="InterPro" id="IPR002559">
    <property type="entry name" value="Transposase_11"/>
</dbReference>
<reference evidence="4" key="1">
    <citation type="submission" date="2016-12" db="EMBL/GenBank/DDBJ databases">
        <title>Draft Genome Sequences od Carboxydothermus pertinax and islandicus, Hydrogenogenic Carboxydotrophic Bacteria.</title>
        <authorList>
            <person name="Fukuyama Y."/>
            <person name="Ohmae K."/>
            <person name="Yoneda Y."/>
            <person name="Yoshida T."/>
            <person name="Sako Y."/>
        </authorList>
    </citation>
    <scope>NUCLEOTIDE SEQUENCE [LARGE SCALE GENOMIC DNA]</scope>
    <source>
        <strain evidence="4">SET</strain>
    </source>
</reference>
<dbReference type="Pfam" id="PF01609">
    <property type="entry name" value="DDE_Tnp_1"/>
    <property type="match status" value="1"/>
</dbReference>
<feature type="domain" description="Transposase IS4-like" evidence="1">
    <location>
        <begin position="1"/>
        <end position="79"/>
    </location>
</feature>
<dbReference type="OrthoDB" id="1727069at2"/>
<reference evidence="3" key="2">
    <citation type="journal article" date="2017" name="Genome Announc.">
        <title>Draft Genome Sequences of Carboxydothermus pertinax and C. islandicus, Hydrogenogenic Carboxydotrophic Bacteria.</title>
        <authorList>
            <person name="Fukuyama Y."/>
            <person name="Omae K."/>
            <person name="Yoneda Y."/>
            <person name="Yoshida T."/>
            <person name="Sako Y."/>
        </authorList>
    </citation>
    <scope>NUCLEOTIDE SEQUENCE</scope>
    <source>
        <strain evidence="3">SET</strain>
    </source>
</reference>
<accession>A0A1L8D3Q5</accession>
<feature type="non-terminal residue" evidence="3">
    <location>
        <position position="1"/>
    </location>
</feature>
<dbReference type="AlphaFoldDB" id="A0A1L8D3Q5"/>
<gene>
    <name evidence="2" type="ORF">ciss_08370</name>
    <name evidence="3" type="ORF">ciss_17320</name>
</gene>
<evidence type="ECO:0000313" key="4">
    <source>
        <dbReference type="Proteomes" id="UP000187338"/>
    </source>
</evidence>